<evidence type="ECO:0000313" key="2">
    <source>
        <dbReference type="Proteomes" id="UP001221366"/>
    </source>
</evidence>
<sequence length="318" mass="36354">MFKKVLQGLNQKKAKVFSLFLICSFLAWFISNLSETYESRAYFTLNYRNLPDSLLLGKNSNNQIEAKLRTSGFQFLYYKIFRSQIDIDVSQVDYRNGQYVLSEEVLRRQMDQQLSQNISLLYLDRNVLDVDLYQVDSKKIPVQARLNLQLQQNYILDGKIKISPDSVEVKGPKNEIDTIQSIKTAPIQLTDVNEDFSSEVSLVFPKGLDNSIFSVGRAMISGKVSKFSEKVFDVPIQVVNAPEGYQIRTFPNSVTILCKATIERLKEISASDFEIVADYGQLDGSVSSKLFLEITESPQKVYDIKLEENTVNFVLERQ</sequence>
<dbReference type="PANTHER" id="PTHR37804">
    <property type="entry name" value="CDAA REGULATORY PROTEIN CDAR"/>
    <property type="match status" value="1"/>
</dbReference>
<dbReference type="RefSeq" id="WP_275615424.1">
    <property type="nucleotide sequence ID" value="NZ_JARFVB010000004.1"/>
</dbReference>
<dbReference type="EMBL" id="JARFVB010000004">
    <property type="protein sequence ID" value="MDF0716181.1"/>
    <property type="molecule type" value="Genomic_DNA"/>
</dbReference>
<dbReference type="InterPro" id="IPR053154">
    <property type="entry name" value="c-di-AMP_regulator"/>
</dbReference>
<name>A0ABT5XYL6_9FLAO</name>
<evidence type="ECO:0000313" key="1">
    <source>
        <dbReference type="EMBL" id="MDF0716181.1"/>
    </source>
</evidence>
<dbReference type="Gene3D" id="2.170.120.30">
    <property type="match status" value="1"/>
</dbReference>
<dbReference type="Gene3D" id="2.170.120.40">
    <property type="entry name" value="YbbR-like domain"/>
    <property type="match status" value="1"/>
</dbReference>
<dbReference type="InterPro" id="IPR012505">
    <property type="entry name" value="YbbR"/>
</dbReference>
<gene>
    <name evidence="1" type="ORF">PY092_08495</name>
</gene>
<comment type="caution">
    <text evidence="1">The sequence shown here is derived from an EMBL/GenBank/DDBJ whole genome shotgun (WGS) entry which is preliminary data.</text>
</comment>
<accession>A0ABT5XYL6</accession>
<dbReference type="Pfam" id="PF07949">
    <property type="entry name" value="YbbR"/>
    <property type="match status" value="1"/>
</dbReference>
<proteinExistence type="predicted"/>
<reference evidence="1 2" key="1">
    <citation type="submission" date="2023-03" db="EMBL/GenBank/DDBJ databases">
        <title>Muricauda XX sp. nov. and Muricauda XXX sp. nov., two novel species isolated from Okinawa Trough.</title>
        <authorList>
            <person name="Cao W."/>
            <person name="Deng X."/>
        </authorList>
    </citation>
    <scope>NUCLEOTIDE SEQUENCE [LARGE SCALE GENOMIC DNA]</scope>
    <source>
        <strain evidence="1 2">334s03</strain>
    </source>
</reference>
<keyword evidence="2" id="KW-1185">Reference proteome</keyword>
<dbReference type="PANTHER" id="PTHR37804:SF1">
    <property type="entry name" value="CDAA REGULATORY PROTEIN CDAR"/>
    <property type="match status" value="1"/>
</dbReference>
<dbReference type="Proteomes" id="UP001221366">
    <property type="component" value="Unassembled WGS sequence"/>
</dbReference>
<organism evidence="1 2">
    <name type="scientific">Flagellimonas yonaguniensis</name>
    <dbReference type="NCBI Taxonomy" id="3031325"/>
    <lineage>
        <taxon>Bacteria</taxon>
        <taxon>Pseudomonadati</taxon>
        <taxon>Bacteroidota</taxon>
        <taxon>Flavobacteriia</taxon>
        <taxon>Flavobacteriales</taxon>
        <taxon>Flavobacteriaceae</taxon>
        <taxon>Flagellimonas</taxon>
    </lineage>
</organism>
<protein>
    <submittedName>
        <fullName evidence="1">YbbR-like domain-containing protein</fullName>
    </submittedName>
</protein>